<reference evidence="1 2" key="1">
    <citation type="submission" date="2019-08" db="EMBL/GenBank/DDBJ databases">
        <title>Pelomicrobium methylotrophicum gen. nov., sp. nov. a moderately thermophilic, facultatively anaerobic, lithoautotrophic and methylotrophic bacterium isolated from a terrestrial mud volcano.</title>
        <authorList>
            <person name="Slobodkina G.B."/>
            <person name="Merkel A.Y."/>
            <person name="Slobodkin A.I."/>
        </authorList>
    </citation>
    <scope>NUCLEOTIDE SEQUENCE [LARGE SCALE GENOMIC DNA]</scope>
    <source>
        <strain evidence="1 2">SM250</strain>
    </source>
</reference>
<name>A0A5C7EUV0_9PROT</name>
<dbReference type="Gene3D" id="3.40.50.1220">
    <property type="entry name" value="TPP-binding domain"/>
    <property type="match status" value="1"/>
</dbReference>
<organism evidence="1 2">
    <name type="scientific">Pelomicrobium methylotrophicum</name>
    <dbReference type="NCBI Taxonomy" id="2602750"/>
    <lineage>
        <taxon>Bacteria</taxon>
        <taxon>Pseudomonadati</taxon>
        <taxon>Pseudomonadota</taxon>
        <taxon>Hydrogenophilia</taxon>
        <taxon>Hydrogenophilia incertae sedis</taxon>
        <taxon>Pelomicrobium</taxon>
    </lineage>
</organism>
<dbReference type="Proteomes" id="UP000321201">
    <property type="component" value="Unassembled WGS sequence"/>
</dbReference>
<sequence length="424" mass="45511">MSANLQLDDVACPFCGLLCDDLRVAVAQDELTVVANGCPISTPAFASLAPNGPATPRVAGRAATLREAATAAAAILRQARQPLFAGLGTDVGGMRQALELADRCGAVLDHMNAESTLRNLLALQDEGLIATTLSEARNRADLMLIVGTDVVSRYPRFFERVVWNPETLFGLNGAKREVVYLGEVVNTAPGVAPDGRLPWVVSCAPSRLGELIGALRCVLADRPMDARGAGGVPMDTVKALADKLRRARYGVAVWTSADFSFPHAELVVQSLCELIKELNRETRFCGLPLAGNDGDVTANEVHVWQTGFPFRTSLGRGYPEYDPYHHCAARLLARGEADALVWISSYSDRRPPPPTDVPTVVLGRRGLELPREPEVFIPVATPGVDHAAHLFRADKAVVVRLGQLRESPLPSVAQALAAIEEAYS</sequence>
<dbReference type="AlphaFoldDB" id="A0A5C7EUV0"/>
<dbReference type="InParanoid" id="A0A5C7EUV0"/>
<evidence type="ECO:0000313" key="1">
    <source>
        <dbReference type="EMBL" id="TXF12577.1"/>
    </source>
</evidence>
<keyword evidence="2" id="KW-1185">Reference proteome</keyword>
<protein>
    <submittedName>
        <fullName evidence="1">Formylmethanofuran dehydrogenase subunit B</fullName>
    </submittedName>
</protein>
<proteinExistence type="predicted"/>
<evidence type="ECO:0000313" key="2">
    <source>
        <dbReference type="Proteomes" id="UP000321201"/>
    </source>
</evidence>
<accession>A0A5C7EUV0</accession>
<gene>
    <name evidence="1" type="ORF">FR698_04905</name>
</gene>
<dbReference type="EMBL" id="VPFL01000005">
    <property type="protein sequence ID" value="TXF12577.1"/>
    <property type="molecule type" value="Genomic_DNA"/>
</dbReference>
<dbReference type="RefSeq" id="WP_147799069.1">
    <property type="nucleotide sequence ID" value="NZ_VPFL01000005.1"/>
</dbReference>
<dbReference type="OrthoDB" id="240576at2"/>
<comment type="caution">
    <text evidence="1">The sequence shown here is derived from an EMBL/GenBank/DDBJ whole genome shotgun (WGS) entry which is preliminary data.</text>
</comment>